<organism evidence="2 3">
    <name type="scientific">Streptomyces subrutilus</name>
    <dbReference type="NCBI Taxonomy" id="36818"/>
    <lineage>
        <taxon>Bacteria</taxon>
        <taxon>Bacillati</taxon>
        <taxon>Actinomycetota</taxon>
        <taxon>Actinomycetes</taxon>
        <taxon>Kitasatosporales</taxon>
        <taxon>Streptomycetaceae</taxon>
        <taxon>Streptomyces</taxon>
    </lineage>
</organism>
<gene>
    <name evidence="2" type="ORF">GCM10010371_69210</name>
</gene>
<dbReference type="EMBL" id="BMVX01000058">
    <property type="protein sequence ID" value="GHA00098.1"/>
    <property type="molecule type" value="Genomic_DNA"/>
</dbReference>
<evidence type="ECO:0000256" key="1">
    <source>
        <dbReference type="SAM" id="MobiDB-lite"/>
    </source>
</evidence>
<evidence type="ECO:0000313" key="2">
    <source>
        <dbReference type="EMBL" id="GHA00098.1"/>
    </source>
</evidence>
<dbReference type="AlphaFoldDB" id="A0A918RKL1"/>
<name>A0A918RKL1_9ACTN</name>
<evidence type="ECO:0000313" key="3">
    <source>
        <dbReference type="Proteomes" id="UP000634660"/>
    </source>
</evidence>
<proteinExistence type="predicted"/>
<accession>A0A918RKL1</accession>
<reference evidence="2" key="2">
    <citation type="submission" date="2020-09" db="EMBL/GenBank/DDBJ databases">
        <authorList>
            <person name="Sun Q."/>
            <person name="Ohkuma M."/>
        </authorList>
    </citation>
    <scope>NUCLEOTIDE SEQUENCE</scope>
    <source>
        <strain evidence="2">JCM 4834</strain>
    </source>
</reference>
<dbReference type="Proteomes" id="UP000634660">
    <property type="component" value="Unassembled WGS sequence"/>
</dbReference>
<feature type="region of interest" description="Disordered" evidence="1">
    <location>
        <begin position="69"/>
        <end position="97"/>
    </location>
</feature>
<feature type="region of interest" description="Disordered" evidence="1">
    <location>
        <begin position="1"/>
        <end position="35"/>
    </location>
</feature>
<reference evidence="2" key="1">
    <citation type="journal article" date="2014" name="Int. J. Syst. Evol. Microbiol.">
        <title>Complete genome sequence of Corynebacterium casei LMG S-19264T (=DSM 44701T), isolated from a smear-ripened cheese.</title>
        <authorList>
            <consortium name="US DOE Joint Genome Institute (JGI-PGF)"/>
            <person name="Walter F."/>
            <person name="Albersmeier A."/>
            <person name="Kalinowski J."/>
            <person name="Ruckert C."/>
        </authorList>
    </citation>
    <scope>NUCLEOTIDE SEQUENCE</scope>
    <source>
        <strain evidence="2">JCM 4834</strain>
    </source>
</reference>
<protein>
    <submittedName>
        <fullName evidence="2">Uncharacterized protein</fullName>
    </submittedName>
</protein>
<comment type="caution">
    <text evidence="2">The sequence shown here is derived from an EMBL/GenBank/DDBJ whole genome shotgun (WGS) entry which is preliminary data.</text>
</comment>
<sequence length="97" mass="10345">MTAVAGRTGRRPGPAPYQVGDVVRGPEALPPGDYRTPATYEGEVVQVGSGWNGVDADHAYLWIRLRTAPNDASPKGLHPDPPGRAARPVSLRPHRAD</sequence>